<dbReference type="GO" id="GO:0120159">
    <property type="term" value="F:rRNA pseudouridine synthase activity"/>
    <property type="evidence" value="ECO:0007669"/>
    <property type="project" value="UniProtKB-ARBA"/>
</dbReference>
<dbReference type="SUPFAM" id="SSF55174">
    <property type="entry name" value="Alpha-L RNA-binding motif"/>
    <property type="match status" value="1"/>
</dbReference>
<accession>A0A3L6ZN42</accession>
<evidence type="ECO:0000256" key="4">
    <source>
        <dbReference type="ARBA" id="ARBA00023235"/>
    </source>
</evidence>
<dbReference type="EC" id="5.4.99.-" evidence="6"/>
<comment type="similarity">
    <text evidence="2 6">Belongs to the pseudouridine synthase RsuA family.</text>
</comment>
<keyword evidence="3 5" id="KW-0694">RNA-binding</keyword>
<evidence type="ECO:0000256" key="3">
    <source>
        <dbReference type="ARBA" id="ARBA00022884"/>
    </source>
</evidence>
<dbReference type="SUPFAM" id="SSF55120">
    <property type="entry name" value="Pseudouridine synthase"/>
    <property type="match status" value="1"/>
</dbReference>
<name>A0A3L6ZN42_9MICO</name>
<dbReference type="PANTHER" id="PTHR47683">
    <property type="entry name" value="PSEUDOURIDINE SYNTHASE FAMILY PROTEIN-RELATED"/>
    <property type="match status" value="1"/>
</dbReference>
<feature type="region of interest" description="Disordered" evidence="7">
    <location>
        <begin position="269"/>
        <end position="289"/>
    </location>
</feature>
<evidence type="ECO:0000256" key="2">
    <source>
        <dbReference type="ARBA" id="ARBA00008348"/>
    </source>
</evidence>
<keyword evidence="10" id="KW-1185">Reference proteome</keyword>
<reference evidence="9 10" key="1">
    <citation type="submission" date="2018-10" db="EMBL/GenBank/DDBJ databases">
        <authorList>
            <person name="Li J."/>
        </authorList>
    </citation>
    <scope>NUCLEOTIDE SEQUENCE [LARGE SCALE GENOMIC DNA]</scope>
    <source>
        <strain evidence="9 10">CCTCC AB209002</strain>
    </source>
</reference>
<gene>
    <name evidence="9" type="ORF">D9V29_12530</name>
</gene>
<dbReference type="InterPro" id="IPR042092">
    <property type="entry name" value="PsdUridine_s_RsuA/RluB/E/F_cat"/>
</dbReference>
<dbReference type="CDD" id="cd00165">
    <property type="entry name" value="S4"/>
    <property type="match status" value="1"/>
</dbReference>
<dbReference type="CDD" id="cd02870">
    <property type="entry name" value="PseudoU_synth_RsuA_like"/>
    <property type="match status" value="1"/>
</dbReference>
<proteinExistence type="inferred from homology"/>
<dbReference type="PROSITE" id="PS50889">
    <property type="entry name" value="S4"/>
    <property type="match status" value="1"/>
</dbReference>
<protein>
    <recommendedName>
        <fullName evidence="6">Pseudouridine synthase</fullName>
        <ecNumber evidence="6">5.4.99.-</ecNumber>
    </recommendedName>
</protein>
<evidence type="ECO:0000259" key="8">
    <source>
        <dbReference type="SMART" id="SM00363"/>
    </source>
</evidence>
<dbReference type="Gene3D" id="3.10.290.10">
    <property type="entry name" value="RNA-binding S4 domain"/>
    <property type="match status" value="1"/>
</dbReference>
<keyword evidence="4 6" id="KW-0413">Isomerase</keyword>
<dbReference type="InterPro" id="IPR006145">
    <property type="entry name" value="PsdUridine_synth_RsuA/RluA"/>
</dbReference>
<dbReference type="InterPro" id="IPR002942">
    <property type="entry name" value="S4_RNA-bd"/>
</dbReference>
<dbReference type="PANTHER" id="PTHR47683:SF2">
    <property type="entry name" value="RNA-BINDING S4 DOMAIN-CONTAINING PROTEIN"/>
    <property type="match status" value="1"/>
</dbReference>
<feature type="domain" description="RNA-binding S4" evidence="8">
    <location>
        <begin position="26"/>
        <end position="90"/>
    </location>
</feature>
<comment type="catalytic activity">
    <reaction evidence="1">
        <text>a uridine in RNA = a pseudouridine in RNA</text>
        <dbReference type="Rhea" id="RHEA:48348"/>
        <dbReference type="Rhea" id="RHEA-COMP:12068"/>
        <dbReference type="Rhea" id="RHEA-COMP:12069"/>
        <dbReference type="ChEBI" id="CHEBI:65314"/>
        <dbReference type="ChEBI" id="CHEBI:65315"/>
    </reaction>
</comment>
<dbReference type="EMBL" id="RCUV01000017">
    <property type="protein sequence ID" value="RLP69075.1"/>
    <property type="molecule type" value="Genomic_DNA"/>
</dbReference>
<evidence type="ECO:0000313" key="10">
    <source>
        <dbReference type="Proteomes" id="UP000270299"/>
    </source>
</evidence>
<dbReference type="SMART" id="SM00363">
    <property type="entry name" value="S4"/>
    <property type="match status" value="1"/>
</dbReference>
<dbReference type="FunFam" id="3.10.290.10:FF:000003">
    <property type="entry name" value="Pseudouridine synthase"/>
    <property type="match status" value="1"/>
</dbReference>
<dbReference type="FunFam" id="3.30.70.1560:FF:000001">
    <property type="entry name" value="Pseudouridine synthase"/>
    <property type="match status" value="1"/>
</dbReference>
<evidence type="ECO:0000256" key="1">
    <source>
        <dbReference type="ARBA" id="ARBA00000073"/>
    </source>
</evidence>
<dbReference type="OrthoDB" id="9807213at2"/>
<dbReference type="InterPro" id="IPR050343">
    <property type="entry name" value="RsuA_PseudoU_synthase"/>
</dbReference>
<dbReference type="InterPro" id="IPR036986">
    <property type="entry name" value="S4_RNA-bd_sf"/>
</dbReference>
<dbReference type="PROSITE" id="PS01149">
    <property type="entry name" value="PSI_RSU"/>
    <property type="match status" value="1"/>
</dbReference>
<dbReference type="Pfam" id="PF00849">
    <property type="entry name" value="PseudoU_synth_2"/>
    <property type="match status" value="1"/>
</dbReference>
<sequence length="289" mass="31395">MAPKDLTVISDNPDIPAHDPYAPEGVRLQKVLAAAGVASRRVSEQYITEGRVRVNGETVKELGRRIDPETDHVEVNGVAVQLDTTKRYVVLNKPVGVVSTMSDERGRPDLTQYTKDYEERLFNVGRLDAETSGLLILTNDGDLAHVLAHPSFGVTKTYIAKVNGKVTAQVIQKLTRGVELDDGVIAADKARLLDTRTAPNGDESSMVEITLHSGKNRIVRRMLAAVGHPVQALVRRQFGPVNLGTLRSGQTRDLTKVELGELLTISRQSQLQNGPDADIEPAAASEPAE</sequence>
<dbReference type="GO" id="GO:0005829">
    <property type="term" value="C:cytosol"/>
    <property type="evidence" value="ECO:0007669"/>
    <property type="project" value="UniProtKB-ARBA"/>
</dbReference>
<dbReference type="Gene3D" id="3.30.70.1560">
    <property type="entry name" value="Alpha-L RNA-binding motif"/>
    <property type="match status" value="1"/>
</dbReference>
<dbReference type="AlphaFoldDB" id="A0A3L6ZN42"/>
<dbReference type="InterPro" id="IPR020103">
    <property type="entry name" value="PsdUridine_synth_cat_dom_sf"/>
</dbReference>
<dbReference type="InterPro" id="IPR018496">
    <property type="entry name" value="PsdUridine_synth_RsuA/RluB_CS"/>
</dbReference>
<dbReference type="Gene3D" id="3.30.70.580">
    <property type="entry name" value="Pseudouridine synthase I, catalytic domain, N-terminal subdomain"/>
    <property type="match status" value="1"/>
</dbReference>
<dbReference type="GO" id="GO:0003723">
    <property type="term" value="F:RNA binding"/>
    <property type="evidence" value="ECO:0007669"/>
    <property type="project" value="UniProtKB-KW"/>
</dbReference>
<evidence type="ECO:0000256" key="5">
    <source>
        <dbReference type="PROSITE-ProRule" id="PRU00182"/>
    </source>
</evidence>
<organism evidence="9 10">
    <name type="scientific">Mycetocola manganoxydans</name>
    <dbReference type="NCBI Taxonomy" id="699879"/>
    <lineage>
        <taxon>Bacteria</taxon>
        <taxon>Bacillati</taxon>
        <taxon>Actinomycetota</taxon>
        <taxon>Actinomycetes</taxon>
        <taxon>Micrococcales</taxon>
        <taxon>Microbacteriaceae</taxon>
        <taxon>Mycetocola</taxon>
    </lineage>
</organism>
<evidence type="ECO:0000256" key="7">
    <source>
        <dbReference type="SAM" id="MobiDB-lite"/>
    </source>
</evidence>
<evidence type="ECO:0000256" key="6">
    <source>
        <dbReference type="RuleBase" id="RU003887"/>
    </source>
</evidence>
<dbReference type="RefSeq" id="WP_121673663.1">
    <property type="nucleotide sequence ID" value="NZ_BMXM01000011.1"/>
</dbReference>
<dbReference type="InterPro" id="IPR000748">
    <property type="entry name" value="PsdUridine_synth_RsuA/RluB/E/F"/>
</dbReference>
<comment type="caution">
    <text evidence="9">The sequence shown here is derived from an EMBL/GenBank/DDBJ whole genome shotgun (WGS) entry which is preliminary data.</text>
</comment>
<dbReference type="Proteomes" id="UP000270299">
    <property type="component" value="Unassembled WGS sequence"/>
</dbReference>
<dbReference type="InterPro" id="IPR020094">
    <property type="entry name" value="TruA/RsuA/RluB/E/F_N"/>
</dbReference>
<dbReference type="Pfam" id="PF01479">
    <property type="entry name" value="S4"/>
    <property type="match status" value="1"/>
</dbReference>
<evidence type="ECO:0000313" key="9">
    <source>
        <dbReference type="EMBL" id="RLP69075.1"/>
    </source>
</evidence>
<dbReference type="NCBIfam" id="TIGR00093">
    <property type="entry name" value="pseudouridine synthase"/>
    <property type="match status" value="1"/>
</dbReference>
<dbReference type="GO" id="GO:0000455">
    <property type="term" value="P:enzyme-directed rRNA pseudouridine synthesis"/>
    <property type="evidence" value="ECO:0007669"/>
    <property type="project" value="UniProtKB-ARBA"/>
</dbReference>